<reference evidence="4 5" key="1">
    <citation type="submission" date="2018-08" db="EMBL/GenBank/DDBJ databases">
        <title>A genome reference for cultivated species of the human gut microbiota.</title>
        <authorList>
            <person name="Zou Y."/>
            <person name="Xue W."/>
            <person name="Luo G."/>
        </authorList>
    </citation>
    <scope>NUCLEOTIDE SEQUENCE [LARGE SCALE GENOMIC DNA]</scope>
    <source>
        <strain evidence="4 5">AM07-24</strain>
    </source>
</reference>
<dbReference type="STRING" id="1776384.GCA_900086585_03664"/>
<dbReference type="GO" id="GO:0030170">
    <property type="term" value="F:pyridoxal phosphate binding"/>
    <property type="evidence" value="ECO:0007669"/>
    <property type="project" value="InterPro"/>
</dbReference>
<gene>
    <name evidence="4" type="ORF">DW099_06680</name>
</gene>
<accession>A0A415E3A5</accession>
<dbReference type="Gene3D" id="3.90.1150.10">
    <property type="entry name" value="Aspartate Aminotransferase, domain 1"/>
    <property type="match status" value="1"/>
</dbReference>
<dbReference type="Pfam" id="PF00155">
    <property type="entry name" value="Aminotran_1_2"/>
    <property type="match status" value="1"/>
</dbReference>
<dbReference type="InterPro" id="IPR004839">
    <property type="entry name" value="Aminotransferase_I/II_large"/>
</dbReference>
<dbReference type="GO" id="GO:0008483">
    <property type="term" value="F:transaminase activity"/>
    <property type="evidence" value="ECO:0007669"/>
    <property type="project" value="UniProtKB-KW"/>
</dbReference>
<feature type="domain" description="Aminotransferase class I/classII large" evidence="3">
    <location>
        <begin position="16"/>
        <end position="343"/>
    </location>
</feature>
<dbReference type="AlphaFoldDB" id="A0A415E3A5"/>
<dbReference type="Gene3D" id="3.40.640.10">
    <property type="entry name" value="Type I PLP-dependent aspartate aminotransferase-like (Major domain)"/>
    <property type="match status" value="1"/>
</dbReference>
<protein>
    <submittedName>
        <fullName evidence="4">Aminotransferase class I/II-fold pyridoxal phosphate-dependent enzyme</fullName>
    </submittedName>
</protein>
<keyword evidence="4" id="KW-0808">Transferase</keyword>
<organism evidence="4 5">
    <name type="scientific">Emergencia timonensis</name>
    <dbReference type="NCBI Taxonomy" id="1776384"/>
    <lineage>
        <taxon>Bacteria</taxon>
        <taxon>Bacillati</taxon>
        <taxon>Bacillota</taxon>
        <taxon>Clostridia</taxon>
        <taxon>Peptostreptococcales</taxon>
        <taxon>Anaerovoracaceae</taxon>
        <taxon>Emergencia</taxon>
    </lineage>
</organism>
<keyword evidence="4" id="KW-0032">Aminotransferase</keyword>
<evidence type="ECO:0000259" key="3">
    <source>
        <dbReference type="Pfam" id="PF00155"/>
    </source>
</evidence>
<dbReference type="SUPFAM" id="SSF53383">
    <property type="entry name" value="PLP-dependent transferases"/>
    <property type="match status" value="1"/>
</dbReference>
<name>A0A415E3A5_9FIRM</name>
<dbReference type="RefSeq" id="WP_118334650.1">
    <property type="nucleotide sequence ID" value="NZ_AP025567.1"/>
</dbReference>
<keyword evidence="5" id="KW-1185">Reference proteome</keyword>
<dbReference type="CDD" id="cd00609">
    <property type="entry name" value="AAT_like"/>
    <property type="match status" value="1"/>
</dbReference>
<dbReference type="InterPro" id="IPR015424">
    <property type="entry name" value="PyrdxlP-dep_Trfase"/>
</dbReference>
<evidence type="ECO:0000256" key="1">
    <source>
        <dbReference type="ARBA" id="ARBA00001933"/>
    </source>
</evidence>
<evidence type="ECO:0000313" key="5">
    <source>
        <dbReference type="Proteomes" id="UP000284841"/>
    </source>
</evidence>
<sequence>MIKETHGGNIYKFDHKVYDFSANLNPLGMPETVKQAVIGNIDKYESYPDPFNRELVREISKFHQVQEELICCGNGAADIIFRSTLALKPAKALIVSPTFSEYEQALAAADCRKIDHYLLKEEKGFQIQNDIFDLLDNSYDMMFLCNPNNPTGIPVEKEFVLRLAGLCAEKGIYLMIDECFCEFLDEEENYSIMASVDQLEKVIILKAFTKIYAMAGLRLGYCICSDEETADLINGCLQPWSVSTPASKAGIAAMQLSGFVEETKAYVKENRDYLLRGLAELGYQTYGPKANYVFFKSEADLIEPLSAFDIMIRSCANYMTLNEHYYRIAVRTREENTYFLESLAQVTKRNEEQTNG</sequence>
<comment type="caution">
    <text evidence="4">The sequence shown here is derived from an EMBL/GenBank/DDBJ whole genome shotgun (WGS) entry which is preliminary data.</text>
</comment>
<dbReference type="InterPro" id="IPR015421">
    <property type="entry name" value="PyrdxlP-dep_Trfase_major"/>
</dbReference>
<dbReference type="Proteomes" id="UP000284841">
    <property type="component" value="Unassembled WGS sequence"/>
</dbReference>
<dbReference type="EMBL" id="QRMS01000002">
    <property type="protein sequence ID" value="RHJ88100.1"/>
    <property type="molecule type" value="Genomic_DNA"/>
</dbReference>
<dbReference type="OrthoDB" id="9813612at2"/>
<dbReference type="PANTHER" id="PTHR42885">
    <property type="entry name" value="HISTIDINOL-PHOSPHATE AMINOTRANSFERASE-RELATED"/>
    <property type="match status" value="1"/>
</dbReference>
<comment type="cofactor">
    <cofactor evidence="1">
        <name>pyridoxal 5'-phosphate</name>
        <dbReference type="ChEBI" id="CHEBI:597326"/>
    </cofactor>
</comment>
<dbReference type="InterPro" id="IPR015422">
    <property type="entry name" value="PyrdxlP-dep_Trfase_small"/>
</dbReference>
<evidence type="ECO:0000256" key="2">
    <source>
        <dbReference type="ARBA" id="ARBA00022898"/>
    </source>
</evidence>
<keyword evidence="2" id="KW-0663">Pyridoxal phosphate</keyword>
<dbReference type="PANTHER" id="PTHR42885:SF1">
    <property type="entry name" value="THREONINE-PHOSPHATE DECARBOXYLASE"/>
    <property type="match status" value="1"/>
</dbReference>
<evidence type="ECO:0000313" key="4">
    <source>
        <dbReference type="EMBL" id="RHJ88100.1"/>
    </source>
</evidence>
<proteinExistence type="predicted"/>